<evidence type="ECO:0000313" key="2">
    <source>
        <dbReference type="Proteomes" id="UP001224622"/>
    </source>
</evidence>
<sequence length="126" mass="14426">MGWLFSHRSRRELIAALIQTDDTEHYQHVTLAHALRGNVLWSVVQSTPKDPAKTGHTVIHCTLMQGSGGSWGYKAMDESVHPCYYSCPKGYLMMAPEVCPEWREKVLAHHQRRYPQPAVIREGKNR</sequence>
<accession>A0AAJ1YC53</accession>
<protein>
    <submittedName>
        <fullName evidence="1">Uncharacterized protein</fullName>
    </submittedName>
</protein>
<proteinExistence type="predicted"/>
<dbReference type="EMBL" id="JAVIGA010000012">
    <property type="protein sequence ID" value="MDQ9127393.1"/>
    <property type="molecule type" value="Genomic_DNA"/>
</dbReference>
<reference evidence="1" key="1">
    <citation type="submission" date="2023-08" db="EMBL/GenBank/DDBJ databases">
        <title>The Comparative Genomic Analysis of Yersiniaceae from Polar Regions.</title>
        <authorList>
            <person name="Goncharov A."/>
            <person name="Aslanov B."/>
            <person name="Kolodzhieva V."/>
            <person name="Azarov D."/>
            <person name="Mochov A."/>
            <person name="Lebedeva E."/>
        </authorList>
    </citation>
    <scope>NUCLEOTIDE SEQUENCE</scope>
    <source>
        <strain evidence="1">Vf</strain>
    </source>
</reference>
<gene>
    <name evidence="1" type="ORF">RDT67_13215</name>
</gene>
<name>A0AAJ1YC53_SERFO</name>
<dbReference type="RefSeq" id="WP_309047586.1">
    <property type="nucleotide sequence ID" value="NZ_JAVIGA010000012.1"/>
</dbReference>
<comment type="caution">
    <text evidence="1">The sequence shown here is derived from an EMBL/GenBank/DDBJ whole genome shotgun (WGS) entry which is preliminary data.</text>
</comment>
<dbReference type="AlphaFoldDB" id="A0AAJ1YC53"/>
<evidence type="ECO:0000313" key="1">
    <source>
        <dbReference type="EMBL" id="MDQ9127393.1"/>
    </source>
</evidence>
<organism evidence="1 2">
    <name type="scientific">Serratia fonticola</name>
    <dbReference type="NCBI Taxonomy" id="47917"/>
    <lineage>
        <taxon>Bacteria</taxon>
        <taxon>Pseudomonadati</taxon>
        <taxon>Pseudomonadota</taxon>
        <taxon>Gammaproteobacteria</taxon>
        <taxon>Enterobacterales</taxon>
        <taxon>Yersiniaceae</taxon>
        <taxon>Serratia</taxon>
    </lineage>
</organism>
<dbReference type="Proteomes" id="UP001224622">
    <property type="component" value="Unassembled WGS sequence"/>
</dbReference>